<dbReference type="Pfam" id="PF13416">
    <property type="entry name" value="SBP_bac_8"/>
    <property type="match status" value="1"/>
</dbReference>
<keyword evidence="4" id="KW-0732">Signal</keyword>
<evidence type="ECO:0000313" key="8">
    <source>
        <dbReference type="Proteomes" id="UP000039660"/>
    </source>
</evidence>
<evidence type="ECO:0000256" key="5">
    <source>
        <dbReference type="ARBA" id="ARBA00022764"/>
    </source>
</evidence>
<dbReference type="PROSITE" id="PS51318">
    <property type="entry name" value="TAT"/>
    <property type="match status" value="1"/>
</dbReference>
<dbReference type="OrthoDB" id="9815444at2"/>
<dbReference type="Proteomes" id="UP000039660">
    <property type="component" value="Unassembled WGS sequence"/>
</dbReference>
<protein>
    <submittedName>
        <fullName evidence="6">Polyamine ABC transporter, periplasmic polyamine-binding protein</fullName>
    </submittedName>
</protein>
<accession>A0A0T7G0L3</accession>
<dbReference type="PANTHER" id="PTHR30006">
    <property type="entry name" value="THIAMINE-BINDING PERIPLASMIC PROTEIN-RELATED"/>
    <property type="match status" value="1"/>
</dbReference>
<dbReference type="PANTHER" id="PTHR30006:SF3">
    <property type="entry name" value="THIAMINE-BINDING PERIPLASMIC PROTEIN"/>
    <property type="match status" value="1"/>
</dbReference>
<dbReference type="CDD" id="cd13589">
    <property type="entry name" value="PBP2_polyamine_RpCGA009"/>
    <property type="match status" value="1"/>
</dbReference>
<dbReference type="Proteomes" id="UP000046176">
    <property type="component" value="Unassembled WGS sequence"/>
</dbReference>
<dbReference type="SUPFAM" id="SSF53850">
    <property type="entry name" value="Periplasmic binding protein-like II"/>
    <property type="match status" value="1"/>
</dbReference>
<dbReference type="GO" id="GO:0030976">
    <property type="term" value="F:thiamine pyrophosphate binding"/>
    <property type="evidence" value="ECO:0007669"/>
    <property type="project" value="TreeGrafter"/>
</dbReference>
<dbReference type="EMBL" id="CCRK01000023">
    <property type="protein sequence ID" value="CDZ54616.1"/>
    <property type="molecule type" value="Genomic_DNA"/>
</dbReference>
<proteinExistence type="inferred from homology"/>
<dbReference type="GO" id="GO:0030975">
    <property type="term" value="F:thiamine binding"/>
    <property type="evidence" value="ECO:0007669"/>
    <property type="project" value="TreeGrafter"/>
</dbReference>
<comment type="similarity">
    <text evidence="2">Belongs to the bacterial solute-binding protein 1 family.</text>
</comment>
<sequence length="377" mass="41453">MQNDESAPKGEMGRRNFLRAAAIAMSIPAVARATAAYAQEKLAGSGEVIVFTYGGSFTQGVRKAVFEPFTKATGIKVVDVTADFAEPQVKAMNSAGRVDWDTSFTQAQNYSDMHAAGMFVPVDYSLWDKESIEGTPETARLSDAVVLYGSAMLLAYDERVFGDKGPQGWADFWDVKNFPGPRGLYAPAAKHNLEFALMADGVAKTEIWPLTDDKIDRAFKKLDEIRPHVTKWWSAGGEAPQLLQNREYVMSNAFDGRVISAINQGAKIRMVWEGAHVNYTYWTILKGGPNNANAQKLIAFVNRAMIAAGFTQAGGYPGPNTNQLSNLPQQLVPLLSIAPENSQKVVIEDSNWLAAKRSDGKSNLEHVQERWVAWRAK</sequence>
<dbReference type="EMBL" id="CCRH01000024">
    <property type="protein sequence ID" value="CDZ40807.1"/>
    <property type="molecule type" value="Genomic_DNA"/>
</dbReference>
<evidence type="ECO:0000256" key="3">
    <source>
        <dbReference type="ARBA" id="ARBA00022448"/>
    </source>
</evidence>
<reference evidence="8 9" key="1">
    <citation type="submission" date="2014-08" db="EMBL/GenBank/DDBJ databases">
        <authorList>
            <person name="Chen Y.-H."/>
        </authorList>
    </citation>
    <scope>NUCLEOTIDE SEQUENCE [LARGE SCALE GENOMIC DNA]</scope>
</reference>
<evidence type="ECO:0000313" key="9">
    <source>
        <dbReference type="Proteomes" id="UP000046176"/>
    </source>
</evidence>
<organism evidence="6 9">
    <name type="scientific">Neorhizobium galegae bv. officinalis</name>
    <dbReference type="NCBI Taxonomy" id="323656"/>
    <lineage>
        <taxon>Bacteria</taxon>
        <taxon>Pseudomonadati</taxon>
        <taxon>Pseudomonadota</taxon>
        <taxon>Alphaproteobacteria</taxon>
        <taxon>Hyphomicrobiales</taxon>
        <taxon>Rhizobiaceae</taxon>
        <taxon>Rhizobium/Agrobacterium group</taxon>
        <taxon>Neorhizobium</taxon>
    </lineage>
</organism>
<dbReference type="InterPro" id="IPR006059">
    <property type="entry name" value="SBP"/>
</dbReference>
<dbReference type="AlphaFoldDB" id="A0A0T7G0L3"/>
<evidence type="ECO:0000256" key="4">
    <source>
        <dbReference type="ARBA" id="ARBA00022729"/>
    </source>
</evidence>
<keyword evidence="5" id="KW-0574">Periplasm</keyword>
<dbReference type="GO" id="GO:0030288">
    <property type="term" value="C:outer membrane-bounded periplasmic space"/>
    <property type="evidence" value="ECO:0007669"/>
    <property type="project" value="TreeGrafter"/>
</dbReference>
<dbReference type="GO" id="GO:0015888">
    <property type="term" value="P:thiamine transport"/>
    <property type="evidence" value="ECO:0007669"/>
    <property type="project" value="TreeGrafter"/>
</dbReference>
<dbReference type="RefSeq" id="WP_052751881.1">
    <property type="nucleotide sequence ID" value="NZ_CCRH01000024.1"/>
</dbReference>
<evidence type="ECO:0000256" key="1">
    <source>
        <dbReference type="ARBA" id="ARBA00004418"/>
    </source>
</evidence>
<dbReference type="InterPro" id="IPR006311">
    <property type="entry name" value="TAT_signal"/>
</dbReference>
<comment type="subcellular location">
    <subcellularLocation>
        <location evidence="1">Periplasm</location>
    </subcellularLocation>
</comment>
<evidence type="ECO:0000313" key="6">
    <source>
        <dbReference type="EMBL" id="CDZ40807.1"/>
    </source>
</evidence>
<dbReference type="Gene3D" id="3.40.190.10">
    <property type="entry name" value="Periplasmic binding protein-like II"/>
    <property type="match status" value="2"/>
</dbReference>
<keyword evidence="3" id="KW-0813">Transport</keyword>
<evidence type="ECO:0000256" key="2">
    <source>
        <dbReference type="ARBA" id="ARBA00008520"/>
    </source>
</evidence>
<gene>
    <name evidence="6" type="ORF">NGAL_HAMBI1145_55740</name>
    <name evidence="7" type="ORF">NGAL_HAMBI1189_55990</name>
</gene>
<evidence type="ECO:0000313" key="7">
    <source>
        <dbReference type="EMBL" id="CDZ54616.1"/>
    </source>
</evidence>
<name>A0A0T7G0L3_NEOGA</name>